<feature type="region of interest" description="Disordered" evidence="3">
    <location>
        <begin position="1"/>
        <end position="36"/>
    </location>
</feature>
<organism evidence="5 6">
    <name type="scientific">Pycnococcus provasolii</name>
    <dbReference type="NCBI Taxonomy" id="41880"/>
    <lineage>
        <taxon>Eukaryota</taxon>
        <taxon>Viridiplantae</taxon>
        <taxon>Chlorophyta</taxon>
        <taxon>Pseudoscourfieldiophyceae</taxon>
        <taxon>Pseudoscourfieldiales</taxon>
        <taxon>Pycnococcaceae</taxon>
        <taxon>Pycnococcus</taxon>
    </lineage>
</organism>
<comment type="caution">
    <text evidence="5">The sequence shown here is derived from an EMBL/GenBank/DDBJ whole genome shotgun (WGS) entry which is preliminary data.</text>
</comment>
<feature type="compositionally biased region" description="Low complexity" evidence="3">
    <location>
        <begin position="1536"/>
        <end position="1549"/>
    </location>
</feature>
<dbReference type="PANTHER" id="PTHR16305">
    <property type="entry name" value="TESTICULAR SOLUBLE ADENYLYL CYCLASE"/>
    <property type="match status" value="1"/>
</dbReference>
<keyword evidence="2" id="KW-0067">ATP-binding</keyword>
<dbReference type="OrthoDB" id="516002at2759"/>
<accession>A0A830HXB2</accession>
<dbReference type="PROSITE" id="PS50125">
    <property type="entry name" value="GUANYLATE_CYCLASE_2"/>
    <property type="match status" value="1"/>
</dbReference>
<dbReference type="GO" id="GO:0035556">
    <property type="term" value="P:intracellular signal transduction"/>
    <property type="evidence" value="ECO:0007669"/>
    <property type="project" value="InterPro"/>
</dbReference>
<sequence length="2216" mass="245565">MEASSSPAPPPGVVVLPGETEHAGREQLPEDLRGDAENRTEAVITQSESFIRGQKVGSVGFVVDQETQDYISRVYSNAELSDADEEFDGESEASSEEYNFAYVTSEHDDNANSREASPDSSFKLGKLIHGSSSGAGSRQVSFKGARVRNDISPEGSRHGSYLNLRIGSGQNLNNDDSLLTDEQFYRRYVPKFVVERANRASTSTNNQTTPMMAKQVQAAVLFADITNFVSLSGSVGRMVRKHAKETGLIKQLSANYGGQDIVSFVTQREKGSEDDLNAMATSIDNDVSEEDSMQGALAGEKIREMLRRYFTKLTNLVLDHGGDVIKFAGDAIIAMCKDDARRPGKPESVRDAVLRAVQCSFEIQNQMDLFDSGIINPDDPEGKHFLLRTKLSVSAGSTWLLCLGGQSGRWENLIAGDVMRQLGTVTNLCSPGQILVSGPASRMCMAELEMMRVVEDKNGLPISIAESEGCQVVVAPPYSSDHSEWKDEAVPLRSRNVARHLAFFVPRVVRLNFESSLNDAFNSENRSVTVLFVSFQGIEWDGENLPLRLNEALRKSQLPVFRNGGFMRQFLVEDKGVTLIAGFGIGGEENQRDSTAACAVRAATMIRDGVESISAKNPIRASIGITTGNVHIGNVGSDRRCEYTMTGDVVNLAARIMALGCKINPNGFDLLVDPATRDRVKDLVVMESVGAHVLKGVKDPIELSRINLLKEAYDDADIGGVDLSKEVGAVPFPVGREAEMDFIKAVLDTPDGMRRSRCFLIEAEMGMGVSILLNKVREECAKRSRYVSFSRGSVLKSETPLFAWRSTLYMLLAGSQEEETGVLGAREMRSAHELIANAQKIFRNIDKWLRKNANRWPSWASEDESTVTLFAGTKAQRIVSLAPSLRPEDSPSTSRTSSRSVSPRPSLVQRRSVDQDLSAPTPSRLIQIDTSPMHNAEKITPTKQIAQGGTPSRDKEPGLLRNVMRRLSLQANKVFGIVEPQPLDVSQNDNPLRSRKSASTKFSEMGSMADGKSQIRSSFGDANEQKSQVSRVRVRRSSGRNSFSQNEEERNSLKRNTNNRYSIAHMVARMSISNMYSGRLKQFEQTSTVIVNPKETGGSFVSPSEDERLSESSSLYPRNSLDHRNSLDLDQERRDERLMDGNKTENFTTAFSPNFMQGMDEIHSQLATMKDDPRFRDAYNRILQRQNEISGPEDAEQHGNVSDEDPTLRHQNSSDMNHSSSNSDTEHNNTNLMKYENGHDNDNTELFLPKVHGRPLRRASDGAIGSDEAAKKLGRSESLGTKTSEISTAQHKDDAVHHDDLSRLIVPLEELVPLFGTVLDIEWEDTPATMKIDEGARMRCAADLILLLIKFCAETELKVETFTEKKSADDVDGNVDSAAEENSIDLSSMSISDNFVDIMRSRVNSLSPGVRQVLKLASVLGSSFHMVLCKLDLITRARHDTSVYEFVHDHTRQLVYTLMPVQTKERVHSAVALYLEALLERDMSEINVMDTSDMFNSGCIESDMVWQIVVQEADELASMSLKNTSESNSRGGIAESPHYSSPSSPTSPSVNLQGNETPSQSPATPKEQQFGGKLKRVSSFNIMAKTNGTSDDSPLPSQVLYESPAVEGYHSNVFFGNAMPSTTKNKETYIEALLYKRVLNSRLEKHLFGPRTHRRELFLIVHEIFAMSTLTVSNMISECAGIEYARLLMAIAKEEKMPALRAMALGAALTAVRRCKASTHCMKKSDAEIRLCSIVSEATRSLVSMGRWTEEVVCYLNCCVGMSLLNNGLYMKALAHFRDFTTLALRCHMLNWYQLGCMNISYVLTSQDDAGTVFTLVDDINRAVAGRSPLSQQIVVTLEMMTFVSMLRALLSMGRLSLCSRVLSRIEDMVERKKSDASSQGMPWMEYMKAYKSYAKALLVARGGELWKAFSIIEHADMDYDTVSIASTISDQGMRAEYASWSLEVLMLIYKKLIELKLNNTSQRSTAPEPSATADIGVSSTLHEDEAVATLPDGRQFDVPLKKFVEAGIRRDYLKSTSSGIVSMASIDDKLNRVEVMIKDALSMFGVAGSRSVSLKWQHDCWRSIFAMLRSHLHPGATGDDGEMLDGNRGSCAPRCFPRLFRSAENLAYDPFKIFHGANETLQYQNNGIERADQFKLPGNPHGMFDAAISMIAKCGNPFMAGNLAFEAARMQFPHQRDYLQKYLRLASKLYTNVNRLQNALAIFHYASSLKLSLED</sequence>
<feature type="compositionally biased region" description="Basic and acidic residues" evidence="3">
    <location>
        <begin position="19"/>
        <end position="36"/>
    </location>
</feature>
<feature type="compositionally biased region" description="Polar residues" evidence="3">
    <location>
        <begin position="941"/>
        <end position="950"/>
    </location>
</feature>
<evidence type="ECO:0000256" key="3">
    <source>
        <dbReference type="SAM" id="MobiDB-lite"/>
    </source>
</evidence>
<evidence type="ECO:0000256" key="1">
    <source>
        <dbReference type="ARBA" id="ARBA00022741"/>
    </source>
</evidence>
<evidence type="ECO:0000313" key="6">
    <source>
        <dbReference type="Proteomes" id="UP000660262"/>
    </source>
</evidence>
<keyword evidence="6" id="KW-1185">Reference proteome</keyword>
<feature type="compositionally biased region" description="Polar residues" evidence="3">
    <location>
        <begin position="130"/>
        <end position="140"/>
    </location>
</feature>
<feature type="region of interest" description="Disordered" evidence="3">
    <location>
        <begin position="108"/>
        <end position="142"/>
    </location>
</feature>
<evidence type="ECO:0000259" key="4">
    <source>
        <dbReference type="PROSITE" id="PS50125"/>
    </source>
</evidence>
<protein>
    <recommendedName>
        <fullName evidence="4">Guanylate cyclase domain-containing protein</fullName>
    </recommendedName>
</protein>
<gene>
    <name evidence="5" type="ORF">PPROV_000827400</name>
</gene>
<feature type="compositionally biased region" description="Polar residues" evidence="3">
    <location>
        <begin position="1278"/>
        <end position="1289"/>
    </location>
</feature>
<feature type="compositionally biased region" description="Basic and acidic residues" evidence="3">
    <location>
        <begin position="1120"/>
        <end position="1143"/>
    </location>
</feature>
<dbReference type="Gene3D" id="3.30.70.1230">
    <property type="entry name" value="Nucleotide cyclase"/>
    <property type="match status" value="2"/>
</dbReference>
<proteinExistence type="predicted"/>
<feature type="region of interest" description="Disordered" evidence="3">
    <location>
        <begin position="982"/>
        <end position="1057"/>
    </location>
</feature>
<feature type="compositionally biased region" description="Polar residues" evidence="3">
    <location>
        <begin position="1550"/>
        <end position="1567"/>
    </location>
</feature>
<dbReference type="InterPro" id="IPR029787">
    <property type="entry name" value="Nucleotide_cyclase"/>
</dbReference>
<dbReference type="GO" id="GO:0005524">
    <property type="term" value="F:ATP binding"/>
    <property type="evidence" value="ECO:0007669"/>
    <property type="project" value="UniProtKB-KW"/>
</dbReference>
<dbReference type="EMBL" id="BNJQ01000025">
    <property type="protein sequence ID" value="GHP09539.1"/>
    <property type="molecule type" value="Genomic_DNA"/>
</dbReference>
<dbReference type="SMART" id="SM00044">
    <property type="entry name" value="CYCc"/>
    <property type="match status" value="1"/>
</dbReference>
<dbReference type="GO" id="GO:0004016">
    <property type="term" value="F:adenylate cyclase activity"/>
    <property type="evidence" value="ECO:0007669"/>
    <property type="project" value="TreeGrafter"/>
</dbReference>
<dbReference type="SUPFAM" id="SSF55073">
    <property type="entry name" value="Nucleotide cyclase"/>
    <property type="match status" value="2"/>
</dbReference>
<dbReference type="Pfam" id="PF00211">
    <property type="entry name" value="Guanylate_cyc"/>
    <property type="match status" value="1"/>
</dbReference>
<feature type="region of interest" description="Disordered" evidence="3">
    <location>
        <begin position="1093"/>
        <end position="1150"/>
    </location>
</feature>
<feature type="domain" description="Guanylate cyclase" evidence="4">
    <location>
        <begin position="529"/>
        <end position="657"/>
    </location>
</feature>
<name>A0A830HXB2_9CHLO</name>
<feature type="region of interest" description="Disordered" evidence="3">
    <location>
        <begin position="881"/>
        <end position="957"/>
    </location>
</feature>
<dbReference type="Proteomes" id="UP000660262">
    <property type="component" value="Unassembled WGS sequence"/>
</dbReference>
<feature type="compositionally biased region" description="Low complexity" evidence="3">
    <location>
        <begin position="890"/>
        <end position="910"/>
    </location>
</feature>
<dbReference type="GO" id="GO:0005737">
    <property type="term" value="C:cytoplasm"/>
    <property type="evidence" value="ECO:0007669"/>
    <property type="project" value="TreeGrafter"/>
</dbReference>
<evidence type="ECO:0000313" key="5">
    <source>
        <dbReference type="EMBL" id="GHP09539.1"/>
    </source>
</evidence>
<reference evidence="5" key="1">
    <citation type="submission" date="2020-10" db="EMBL/GenBank/DDBJ databases">
        <title>Unveiling of a novel bifunctional photoreceptor, Dualchrome1, isolated from a cosmopolitan green alga.</title>
        <authorList>
            <person name="Suzuki S."/>
            <person name="Kawachi M."/>
        </authorList>
    </citation>
    <scope>NUCLEOTIDE SEQUENCE</scope>
    <source>
        <strain evidence="5">NIES 2893</strain>
    </source>
</reference>
<evidence type="ECO:0000256" key="2">
    <source>
        <dbReference type="ARBA" id="ARBA00022840"/>
    </source>
</evidence>
<dbReference type="CDD" id="cd07302">
    <property type="entry name" value="CHD"/>
    <property type="match status" value="2"/>
</dbReference>
<dbReference type="GO" id="GO:0009190">
    <property type="term" value="P:cyclic nucleotide biosynthetic process"/>
    <property type="evidence" value="ECO:0007669"/>
    <property type="project" value="InterPro"/>
</dbReference>
<feature type="region of interest" description="Disordered" evidence="3">
    <location>
        <begin position="1522"/>
        <end position="1571"/>
    </location>
</feature>
<feature type="region of interest" description="Disordered" evidence="3">
    <location>
        <begin position="1187"/>
        <end position="1296"/>
    </location>
</feature>
<keyword evidence="1" id="KW-0547">Nucleotide-binding</keyword>
<dbReference type="InterPro" id="IPR001054">
    <property type="entry name" value="A/G_cyclase"/>
</dbReference>
<dbReference type="PANTHER" id="PTHR16305:SF28">
    <property type="entry name" value="GUANYLATE CYCLASE DOMAIN-CONTAINING PROTEIN"/>
    <property type="match status" value="1"/>
</dbReference>
<feature type="compositionally biased region" description="Low complexity" evidence="3">
    <location>
        <begin position="1213"/>
        <end position="1223"/>
    </location>
</feature>